<name>A0A5S4WUW9_9BRAD</name>
<dbReference type="Proteomes" id="UP000324853">
    <property type="component" value="Unassembled WGS sequence"/>
</dbReference>
<dbReference type="OrthoDB" id="8238197at2"/>
<proteinExistence type="predicted"/>
<gene>
    <name evidence="1" type="ORF">FXB38_15915</name>
</gene>
<dbReference type="AlphaFoldDB" id="A0A5S4WUW9"/>
<evidence type="ECO:0000313" key="1">
    <source>
        <dbReference type="EMBL" id="TYL84327.1"/>
    </source>
</evidence>
<keyword evidence="2" id="KW-1185">Reference proteome</keyword>
<protein>
    <submittedName>
        <fullName evidence="1">Uncharacterized protein</fullName>
    </submittedName>
</protein>
<accession>A0A5S4WUW9</accession>
<reference evidence="1 2" key="1">
    <citation type="submission" date="2019-08" db="EMBL/GenBank/DDBJ databases">
        <title>Bradyrhizobium hipponensis sp. nov., a rhizobium isolated from a Lupinus angustifolius root nodule in Tunisia.</title>
        <authorList>
            <person name="Off K."/>
            <person name="Rejili M."/>
            <person name="Mars M."/>
            <person name="Brachmann A."/>
            <person name="Marin M."/>
        </authorList>
    </citation>
    <scope>NUCLEOTIDE SEQUENCE [LARGE SCALE GENOMIC DNA]</scope>
    <source>
        <strain evidence="1 2">CTAW11</strain>
    </source>
</reference>
<evidence type="ECO:0000313" key="2">
    <source>
        <dbReference type="Proteomes" id="UP000324853"/>
    </source>
</evidence>
<organism evidence="1 2">
    <name type="scientific">Bradyrhizobium cytisi</name>
    <dbReference type="NCBI Taxonomy" id="515489"/>
    <lineage>
        <taxon>Bacteria</taxon>
        <taxon>Pseudomonadati</taxon>
        <taxon>Pseudomonadota</taxon>
        <taxon>Alphaproteobacteria</taxon>
        <taxon>Hyphomicrobiales</taxon>
        <taxon>Nitrobacteraceae</taxon>
        <taxon>Bradyrhizobium</taxon>
    </lineage>
</organism>
<sequence length="69" mass="7740">MKAIGKEFVLKVRGHVKGHPDPAFQDGDKISTTAVFWFDRKSRWIRTAQRVYLLGEQAGDDIPLDGVAV</sequence>
<dbReference type="EMBL" id="VSSR01000023">
    <property type="protein sequence ID" value="TYL84327.1"/>
    <property type="molecule type" value="Genomic_DNA"/>
</dbReference>
<comment type="caution">
    <text evidence="1">The sequence shown here is derived from an EMBL/GenBank/DDBJ whole genome shotgun (WGS) entry which is preliminary data.</text>
</comment>
<dbReference type="RefSeq" id="WP_148751801.1">
    <property type="nucleotide sequence ID" value="NZ_VSSR01000023.1"/>
</dbReference>